<feature type="compositionally biased region" description="Polar residues" evidence="5">
    <location>
        <begin position="915"/>
        <end position="924"/>
    </location>
</feature>
<sequence length="1155" mass="127772">MPEGIFNCAPKSLFESIKDLASDIALPGPAKSQEATAATIPSGPHLPMLSHFPPLTGPYEVGSHDLEIASGPFEWDVDKQPQMFFEKPRTILFRMFYPTDQPTTKPMYWVPEPFQAEYLQAYESFAGTGGVRNFLLGLFPRQITNIKVHATEDANPTEILPRSPLVIMSHSLGGSRNSYTAIATYLASHGCYVICPEHRDGSAALSLEPSPSRVEHIHLEDNFTKQVEAARLKQMAIRLWELQMLFRVLWTINKGTIAENCPHVHVGSGLHSMSPSFLQGFKGKMESLNTPGEVVWLGHGYGAATIIQLHKSTFYPVPPALADQSTVIFAQPSTACPLRKQITEQSSMILLDPWVLPLAFKQVRYLFRLRLPQMNASKGTPRSLCILSDQFYAWKEAMLCLRRVLNRNPMMCPLPLRQHKNAPLWYYIEKSGHGNFSDFGLLFNYHPYLDGDMKPTDSRWIMDVNCKCILEYMKQELQMKDIPVGETEIIGNLLAASDVNRPWRWVSIKGDEWDDPKWDSVSPGVGQDIGIKDSWFCNFAISKSEAAAFLLPEYKDYVGDDERHDYPSDSEEEGETEIEKAANAVDTVDAETQTEEVKETEAKAKEVPKPPQRYQGPKPGRISEDGLKVLPEVPIPNEDIIEFEIPRPAPTRTPFHNAKKFKYEGKPDPIASSMSPLRKGLPRHIPTRREQKLGMHAPSSAGRISSVGKNEPIPRSISGSENPPFVATQAPQPLGEAHPSVKPTEPLVKGSLKPPTPLEPIHEASGYLKSRNPIDAPKTERGTLYESSRFSQELKHAAPFFESQRKNATLGLGLDLSSRPSRPWPLEQKGAPGSTPYPLGAVMPDWPYVGPSSGSPQESQGPAGPNADSSQSAKEPSSSNWDRYRNTENPLQKSPKVPKIETPDEPLDEQPMNADPSTPTTPETFNEYPREHRAPSSLQEDAGAGSAAETPVADNSTKPPKSVQSKLPNNEKKRPALSVNPGALNRSSPHMPGGIPELEGPLFDYSPVASRAPSMYSAVSTRPSSVRSRTSTRGVPSPASIALRLQLPSGRPTLLRNTTTPTIPEIETIVSTPGPATPSLKNFWGYFGKSVAKRRDAKAEARIDEDGDVARSKDARVTMKLWVKKDVARNDVQVKEPEFMLAPGACQRLQKLDPL</sequence>
<dbReference type="PANTHER" id="PTHR10272:SF7">
    <property type="entry name" value="PHOSPHOLIPASE-RELATED"/>
    <property type="match status" value="1"/>
</dbReference>
<feature type="compositionally biased region" description="Polar residues" evidence="5">
    <location>
        <begin position="867"/>
        <end position="892"/>
    </location>
</feature>
<evidence type="ECO:0000256" key="5">
    <source>
        <dbReference type="SAM" id="MobiDB-lite"/>
    </source>
</evidence>
<dbReference type="EMBL" id="ML119645">
    <property type="protein sequence ID" value="RPA88187.1"/>
    <property type="molecule type" value="Genomic_DNA"/>
</dbReference>
<protein>
    <recommendedName>
        <fullName evidence="1">1-alkyl-2-acetylglycerophosphocholine esterase</fullName>
        <ecNumber evidence="1">3.1.1.47</ecNumber>
    </recommendedName>
</protein>
<feature type="region of interest" description="Disordered" evidence="5">
    <location>
        <begin position="642"/>
        <end position="789"/>
    </location>
</feature>
<feature type="region of interest" description="Disordered" evidence="5">
    <location>
        <begin position="596"/>
        <end position="627"/>
    </location>
</feature>
<dbReference type="InterPro" id="IPR029058">
    <property type="entry name" value="AB_hydrolase_fold"/>
</dbReference>
<dbReference type="AlphaFoldDB" id="A0A3N4IS03"/>
<dbReference type="PANTHER" id="PTHR10272">
    <property type="entry name" value="PLATELET-ACTIVATING FACTOR ACETYLHYDROLASE"/>
    <property type="match status" value="1"/>
</dbReference>
<keyword evidence="2" id="KW-0378">Hydrolase</keyword>
<dbReference type="Gene3D" id="3.40.50.1820">
    <property type="entry name" value="alpha/beta hydrolase"/>
    <property type="match status" value="1"/>
</dbReference>
<name>A0A3N4IS03_ASCIM</name>
<dbReference type="GO" id="GO:0003847">
    <property type="term" value="F:1-alkyl-2-acetylglycerophosphocholine esterase activity"/>
    <property type="evidence" value="ECO:0007669"/>
    <property type="project" value="UniProtKB-EC"/>
</dbReference>
<accession>A0A3N4IS03</accession>
<evidence type="ECO:0000256" key="1">
    <source>
        <dbReference type="ARBA" id="ARBA00013201"/>
    </source>
</evidence>
<dbReference type="STRING" id="1160509.A0A3N4IS03"/>
<dbReference type="OrthoDB" id="2363873at2759"/>
<dbReference type="EC" id="3.1.1.47" evidence="1"/>
<gene>
    <name evidence="6" type="ORF">BJ508DRAFT_356930</name>
</gene>
<proteinExistence type="predicted"/>
<dbReference type="SUPFAM" id="SSF53474">
    <property type="entry name" value="alpha/beta-Hydrolases"/>
    <property type="match status" value="1"/>
</dbReference>
<evidence type="ECO:0000256" key="4">
    <source>
        <dbReference type="ARBA" id="ARBA00023098"/>
    </source>
</evidence>
<dbReference type="GO" id="GO:0016042">
    <property type="term" value="P:lipid catabolic process"/>
    <property type="evidence" value="ECO:0007669"/>
    <property type="project" value="UniProtKB-KW"/>
</dbReference>
<evidence type="ECO:0000313" key="7">
    <source>
        <dbReference type="Proteomes" id="UP000275078"/>
    </source>
</evidence>
<feature type="region of interest" description="Disordered" evidence="5">
    <location>
        <begin position="812"/>
        <end position="1039"/>
    </location>
</feature>
<dbReference type="Proteomes" id="UP000275078">
    <property type="component" value="Unassembled WGS sequence"/>
</dbReference>
<feature type="compositionally biased region" description="Polar residues" evidence="5">
    <location>
        <begin position="953"/>
        <end position="968"/>
    </location>
</feature>
<evidence type="ECO:0000256" key="3">
    <source>
        <dbReference type="ARBA" id="ARBA00022963"/>
    </source>
</evidence>
<evidence type="ECO:0000256" key="2">
    <source>
        <dbReference type="ARBA" id="ARBA00022801"/>
    </source>
</evidence>
<organism evidence="6 7">
    <name type="scientific">Ascobolus immersus RN42</name>
    <dbReference type="NCBI Taxonomy" id="1160509"/>
    <lineage>
        <taxon>Eukaryota</taxon>
        <taxon>Fungi</taxon>
        <taxon>Dikarya</taxon>
        <taxon>Ascomycota</taxon>
        <taxon>Pezizomycotina</taxon>
        <taxon>Pezizomycetes</taxon>
        <taxon>Pezizales</taxon>
        <taxon>Ascobolaceae</taxon>
        <taxon>Ascobolus</taxon>
    </lineage>
</organism>
<reference evidence="6 7" key="1">
    <citation type="journal article" date="2018" name="Nat. Ecol. Evol.">
        <title>Pezizomycetes genomes reveal the molecular basis of ectomycorrhizal truffle lifestyle.</title>
        <authorList>
            <person name="Murat C."/>
            <person name="Payen T."/>
            <person name="Noel B."/>
            <person name="Kuo A."/>
            <person name="Morin E."/>
            <person name="Chen J."/>
            <person name="Kohler A."/>
            <person name="Krizsan K."/>
            <person name="Balestrini R."/>
            <person name="Da Silva C."/>
            <person name="Montanini B."/>
            <person name="Hainaut M."/>
            <person name="Levati E."/>
            <person name="Barry K.W."/>
            <person name="Belfiori B."/>
            <person name="Cichocki N."/>
            <person name="Clum A."/>
            <person name="Dockter R.B."/>
            <person name="Fauchery L."/>
            <person name="Guy J."/>
            <person name="Iotti M."/>
            <person name="Le Tacon F."/>
            <person name="Lindquist E.A."/>
            <person name="Lipzen A."/>
            <person name="Malagnac F."/>
            <person name="Mello A."/>
            <person name="Molinier V."/>
            <person name="Miyauchi S."/>
            <person name="Poulain J."/>
            <person name="Riccioni C."/>
            <person name="Rubini A."/>
            <person name="Sitrit Y."/>
            <person name="Splivallo R."/>
            <person name="Traeger S."/>
            <person name="Wang M."/>
            <person name="Zifcakova L."/>
            <person name="Wipf D."/>
            <person name="Zambonelli A."/>
            <person name="Paolocci F."/>
            <person name="Nowrousian M."/>
            <person name="Ottonello S."/>
            <person name="Baldrian P."/>
            <person name="Spatafora J.W."/>
            <person name="Henrissat B."/>
            <person name="Nagy L.G."/>
            <person name="Aury J.M."/>
            <person name="Wincker P."/>
            <person name="Grigoriev I.V."/>
            <person name="Bonfante P."/>
            <person name="Martin F.M."/>
        </authorList>
    </citation>
    <scope>NUCLEOTIDE SEQUENCE [LARGE SCALE GENOMIC DNA]</scope>
    <source>
        <strain evidence="6 7">RN42</strain>
    </source>
</reference>
<feature type="compositionally biased region" description="Low complexity" evidence="5">
    <location>
        <begin position="1019"/>
        <end position="1038"/>
    </location>
</feature>
<keyword evidence="4" id="KW-0443">Lipid metabolism</keyword>
<dbReference type="Pfam" id="PF03403">
    <property type="entry name" value="PAF-AH_p_II"/>
    <property type="match status" value="1"/>
</dbReference>
<evidence type="ECO:0000313" key="6">
    <source>
        <dbReference type="EMBL" id="RPA88187.1"/>
    </source>
</evidence>
<feature type="compositionally biased region" description="Low complexity" evidence="5">
    <location>
        <begin position="850"/>
        <end position="865"/>
    </location>
</feature>
<keyword evidence="7" id="KW-1185">Reference proteome</keyword>
<keyword evidence="3" id="KW-0442">Lipid degradation</keyword>
<feature type="compositionally biased region" description="Basic and acidic residues" evidence="5">
    <location>
        <begin position="596"/>
        <end position="608"/>
    </location>
</feature>